<dbReference type="InterPro" id="IPR016181">
    <property type="entry name" value="Acyl_CoA_acyltransferase"/>
</dbReference>
<protein>
    <recommendedName>
        <fullName evidence="1">N-acetyltransferase domain-containing protein</fullName>
    </recommendedName>
</protein>
<dbReference type="CDD" id="cd04301">
    <property type="entry name" value="NAT_SF"/>
    <property type="match status" value="1"/>
</dbReference>
<name>A0ABT9V7K3_9BACL</name>
<comment type="caution">
    <text evidence="2">The sequence shown here is derived from an EMBL/GenBank/DDBJ whole genome shotgun (WGS) entry which is preliminary data.</text>
</comment>
<evidence type="ECO:0000313" key="2">
    <source>
        <dbReference type="EMBL" id="MDQ0156912.1"/>
    </source>
</evidence>
<dbReference type="Gene3D" id="3.40.630.30">
    <property type="match status" value="1"/>
</dbReference>
<reference evidence="2 3" key="1">
    <citation type="submission" date="2023-07" db="EMBL/GenBank/DDBJ databases">
        <title>Genomic Encyclopedia of Type Strains, Phase IV (KMG-IV): sequencing the most valuable type-strain genomes for metagenomic binning, comparative biology and taxonomic classification.</title>
        <authorList>
            <person name="Goeker M."/>
        </authorList>
    </citation>
    <scope>NUCLEOTIDE SEQUENCE [LARGE SCALE GENOMIC DNA]</scope>
    <source>
        <strain evidence="2 3">DSM 23948</strain>
    </source>
</reference>
<feature type="domain" description="N-acetyltransferase" evidence="1">
    <location>
        <begin position="1"/>
        <end position="147"/>
    </location>
</feature>
<dbReference type="Pfam" id="PF13527">
    <property type="entry name" value="Acetyltransf_9"/>
    <property type="match status" value="1"/>
</dbReference>
<dbReference type="RefSeq" id="WP_307151402.1">
    <property type="nucleotide sequence ID" value="NZ_JAUSTU010000017.1"/>
</dbReference>
<sequence>MELKKLTKAEYIEKINGFVDLFQVCFNKEIPENFLKWRYIENPVDDFFVYVAMDNNKIIANYSVSPIILSSKDGDIKSALSMTTMTHPSYSGRGLFTKLASLLYEDMQRLGYKLVWGFPNSNSHRAFVTKLEWRDIYEIPTMRINLKNRTQLHKTTSIEINQDNEFDLNYGINNYNDLIRVKKDNLYLKWRYFSNPLNNYKNIVITDNGDVSSFLIFKYFGENEIDIVDFSFKTFEEGECLLRQIIICSQDEEIDYINSWAPRHSVNHTLFEKFGFMNHMPITYFGKRDLLYLNERISSDFSNWFIQMGDSDVF</sequence>
<proteinExistence type="predicted"/>
<dbReference type="SUPFAM" id="SSF55729">
    <property type="entry name" value="Acyl-CoA N-acyltransferases (Nat)"/>
    <property type="match status" value="1"/>
</dbReference>
<organism evidence="2 3">
    <name type="scientific">Anoxybacillus andreesenii</name>
    <dbReference type="NCBI Taxonomy" id="1325932"/>
    <lineage>
        <taxon>Bacteria</taxon>
        <taxon>Bacillati</taxon>
        <taxon>Bacillota</taxon>
        <taxon>Bacilli</taxon>
        <taxon>Bacillales</taxon>
        <taxon>Anoxybacillaceae</taxon>
        <taxon>Anoxybacillus</taxon>
    </lineage>
</organism>
<evidence type="ECO:0000259" key="1">
    <source>
        <dbReference type="PROSITE" id="PS51186"/>
    </source>
</evidence>
<dbReference type="PROSITE" id="PS51186">
    <property type="entry name" value="GNAT"/>
    <property type="match status" value="1"/>
</dbReference>
<keyword evidence="3" id="KW-1185">Reference proteome</keyword>
<accession>A0ABT9V7K3</accession>
<dbReference type="EMBL" id="JAUSTU010000017">
    <property type="protein sequence ID" value="MDQ0156912.1"/>
    <property type="molecule type" value="Genomic_DNA"/>
</dbReference>
<dbReference type="InterPro" id="IPR000182">
    <property type="entry name" value="GNAT_dom"/>
</dbReference>
<evidence type="ECO:0000313" key="3">
    <source>
        <dbReference type="Proteomes" id="UP001231362"/>
    </source>
</evidence>
<gene>
    <name evidence="2" type="ORF">J2S07_003237</name>
</gene>
<dbReference type="Proteomes" id="UP001231362">
    <property type="component" value="Unassembled WGS sequence"/>
</dbReference>